<evidence type="ECO:0000313" key="1">
    <source>
        <dbReference type="EMBL" id="ESU30061.1"/>
    </source>
</evidence>
<dbReference type="SUPFAM" id="SSF53137">
    <property type="entry name" value="Translational machinery components"/>
    <property type="match status" value="1"/>
</dbReference>
<sequence>MKKVQQTGIWIDSSRAILVTLEGGKEHITELDSEMENRMYHDHGGNKGAFMGRQHVNDERKFEERRKHQLQDFLEDVVYHTRYTDELYVFGPAETKTALSKLIYEDKTNAAMKLKAVEPADKMSLNKIVARVKKFYLH</sequence>
<dbReference type="Proteomes" id="UP000018004">
    <property type="component" value="Unassembled WGS sequence"/>
</dbReference>
<evidence type="ECO:0008006" key="3">
    <source>
        <dbReference type="Google" id="ProtNLM"/>
    </source>
</evidence>
<dbReference type="EMBL" id="AVGG01000001">
    <property type="protein sequence ID" value="ESU30061.1"/>
    <property type="molecule type" value="Genomic_DNA"/>
</dbReference>
<proteinExistence type="predicted"/>
<gene>
    <name evidence="1" type="ORF">FLJC2902T_05540</name>
</gene>
<protein>
    <recommendedName>
        <fullName evidence="3">Host attachment protein</fullName>
    </recommendedName>
</protein>
<accession>V6STU7</accession>
<reference evidence="1 2" key="1">
    <citation type="submission" date="2013-08" db="EMBL/GenBank/DDBJ databases">
        <title>Flavobacterium limnosediminis JC2902 genome sequencing.</title>
        <authorList>
            <person name="Lee K."/>
            <person name="Yi H."/>
            <person name="Park S."/>
            <person name="Chun J."/>
        </authorList>
    </citation>
    <scope>NUCLEOTIDE SEQUENCE [LARGE SCALE GENOMIC DNA]</scope>
    <source>
        <strain evidence="1 2">JC2902</strain>
    </source>
</reference>
<dbReference type="STRING" id="1341181.FLJC2902T_05540"/>
<dbReference type="OrthoDB" id="594984at2"/>
<dbReference type="eggNOG" id="ENOG5032EPT">
    <property type="taxonomic scope" value="Bacteria"/>
</dbReference>
<organism evidence="1 2">
    <name type="scientific">Flavobacterium limnosediminis JC2902</name>
    <dbReference type="NCBI Taxonomy" id="1341181"/>
    <lineage>
        <taxon>Bacteria</taxon>
        <taxon>Pseudomonadati</taxon>
        <taxon>Bacteroidota</taxon>
        <taxon>Flavobacteriia</taxon>
        <taxon>Flavobacteriales</taxon>
        <taxon>Flavobacteriaceae</taxon>
        <taxon>Flavobacterium</taxon>
    </lineage>
</organism>
<comment type="caution">
    <text evidence="1">The sequence shown here is derived from an EMBL/GenBank/DDBJ whole genome shotgun (WGS) entry which is preliminary data.</text>
</comment>
<name>V6STU7_9FLAO</name>
<dbReference type="RefSeq" id="WP_023578238.1">
    <property type="nucleotide sequence ID" value="NZ_AVGG01000001.1"/>
</dbReference>
<evidence type="ECO:0000313" key="2">
    <source>
        <dbReference type="Proteomes" id="UP000018004"/>
    </source>
</evidence>
<keyword evidence="2" id="KW-1185">Reference proteome</keyword>
<dbReference type="PATRIC" id="fig|1341181.4.peg.550"/>
<dbReference type="AlphaFoldDB" id="V6STU7"/>